<keyword evidence="1" id="KW-0812">Transmembrane</keyword>
<comment type="caution">
    <text evidence="2">The sequence shown here is derived from an EMBL/GenBank/DDBJ whole genome shotgun (WGS) entry which is preliminary data.</text>
</comment>
<dbReference type="InterPro" id="IPR021552">
    <property type="entry name" value="ArsP_2"/>
</dbReference>
<reference evidence="2 3" key="1">
    <citation type="journal article" date="2019" name="Int. J. Syst. Evol. Microbiol.">
        <title>The Global Catalogue of Microorganisms (GCM) 10K type strain sequencing project: providing services to taxonomists for standard genome sequencing and annotation.</title>
        <authorList>
            <consortium name="The Broad Institute Genomics Platform"/>
            <consortium name="The Broad Institute Genome Sequencing Center for Infectious Disease"/>
            <person name="Wu L."/>
            <person name="Ma J."/>
        </authorList>
    </citation>
    <scope>NUCLEOTIDE SEQUENCE [LARGE SCALE GENOMIC DNA]</scope>
    <source>
        <strain evidence="2 3">CGMCC 1.12553</strain>
    </source>
</reference>
<dbReference type="Proteomes" id="UP001595921">
    <property type="component" value="Unassembled WGS sequence"/>
</dbReference>
<organism evidence="2 3">
    <name type="scientific">Halobium salinum</name>
    <dbReference type="NCBI Taxonomy" id="1364940"/>
    <lineage>
        <taxon>Archaea</taxon>
        <taxon>Methanobacteriati</taxon>
        <taxon>Methanobacteriota</taxon>
        <taxon>Stenosarchaea group</taxon>
        <taxon>Halobacteria</taxon>
        <taxon>Halobacteriales</taxon>
        <taxon>Haloferacaceae</taxon>
        <taxon>Halobium</taxon>
    </lineage>
</organism>
<dbReference type="Pfam" id="PF11449">
    <property type="entry name" value="ArsP_2"/>
    <property type="match status" value="1"/>
</dbReference>
<evidence type="ECO:0000313" key="3">
    <source>
        <dbReference type="Proteomes" id="UP001595921"/>
    </source>
</evidence>
<protein>
    <submittedName>
        <fullName evidence="2">Manganese transporter</fullName>
    </submittedName>
</protein>
<dbReference type="RefSeq" id="WP_267623187.1">
    <property type="nucleotide sequence ID" value="NZ_JAODIW010000008.1"/>
</dbReference>
<feature type="transmembrane region" description="Helical" evidence="1">
    <location>
        <begin position="196"/>
        <end position="220"/>
    </location>
</feature>
<feature type="transmembrane region" description="Helical" evidence="1">
    <location>
        <begin position="109"/>
        <end position="126"/>
    </location>
</feature>
<gene>
    <name evidence="2" type="ORF">ACFO0N_19385</name>
</gene>
<dbReference type="NCBIfam" id="NF037962">
    <property type="entry name" value="arsenic_eff"/>
    <property type="match status" value="1"/>
</dbReference>
<accession>A0ABD5PH65</accession>
<feature type="transmembrane region" description="Helical" evidence="1">
    <location>
        <begin position="279"/>
        <end position="299"/>
    </location>
</feature>
<dbReference type="AlphaFoldDB" id="A0ABD5PH65"/>
<feature type="transmembrane region" description="Helical" evidence="1">
    <location>
        <begin position="15"/>
        <end position="33"/>
    </location>
</feature>
<keyword evidence="1" id="KW-1133">Transmembrane helix</keyword>
<keyword evidence="1" id="KW-0472">Membrane</keyword>
<feature type="transmembrane region" description="Helical" evidence="1">
    <location>
        <begin position="54"/>
        <end position="76"/>
    </location>
</feature>
<proteinExistence type="predicted"/>
<name>A0ABD5PH65_9EURY</name>
<sequence length="410" mass="42637">MSELLDIFLASVRDGFVQVSAFVAVTVLLFSYVQYKTDGRLIRRLEENRRAGPLVGALMGLTPGCGGAIVMMPLYVRGSVSFGTVVATLIATAGDSAFVILALAPEAALYAYGIAFVSAVVFGYAVDTFGLGVDRIDRAVASLRPSVTDGGVPVAGAGRREHFAAAGVGSQVHHYEDEAGCEVDAPTRNNPLMRRLSLGALALWWVAAAVALVAGTLYLLRGAPDVPLALGLDYAGVFTVFGITGTALSFYLYFVGRRYVGHGHVGQARDTFANVRETLTHAGMETSFVTVWVITAYLLYEYTMLFSGLDLAAVAAAVGVLAPVAGAALGLIPGCGPQIVLATAYAEGAIPFSALTANAISQDGDALFPLIAIDKKAAVIASIYTTVPALVVGVGMHLLFGPMFGFGVLG</sequence>
<feature type="transmembrane region" description="Helical" evidence="1">
    <location>
        <begin position="378"/>
        <end position="400"/>
    </location>
</feature>
<feature type="transmembrane region" description="Helical" evidence="1">
    <location>
        <begin position="232"/>
        <end position="254"/>
    </location>
</feature>
<dbReference type="EMBL" id="JBHSDS010000010">
    <property type="protein sequence ID" value="MFC4360118.1"/>
    <property type="molecule type" value="Genomic_DNA"/>
</dbReference>
<keyword evidence="3" id="KW-1185">Reference proteome</keyword>
<evidence type="ECO:0000256" key="1">
    <source>
        <dbReference type="SAM" id="Phobius"/>
    </source>
</evidence>
<evidence type="ECO:0000313" key="2">
    <source>
        <dbReference type="EMBL" id="MFC4360118.1"/>
    </source>
</evidence>
<feature type="transmembrane region" description="Helical" evidence="1">
    <location>
        <begin position="311"/>
        <end position="332"/>
    </location>
</feature>